<proteinExistence type="predicted"/>
<sequence>MGQRHGARGLERDGSEGQRETGQRHRSERGVRETGQRHG</sequence>
<reference evidence="2" key="1">
    <citation type="submission" date="2014-11" db="EMBL/GenBank/DDBJ databases">
        <authorList>
            <person name="Amaro Gonzalez C."/>
        </authorList>
    </citation>
    <scope>NUCLEOTIDE SEQUENCE</scope>
</reference>
<dbReference type="AlphaFoldDB" id="A0A0E9TH10"/>
<name>A0A0E9TH10_ANGAN</name>
<feature type="compositionally biased region" description="Basic and acidic residues" evidence="1">
    <location>
        <begin position="8"/>
        <end position="39"/>
    </location>
</feature>
<evidence type="ECO:0000256" key="1">
    <source>
        <dbReference type="SAM" id="MobiDB-lite"/>
    </source>
</evidence>
<dbReference type="EMBL" id="GBXM01055618">
    <property type="protein sequence ID" value="JAH52959.1"/>
    <property type="molecule type" value="Transcribed_RNA"/>
</dbReference>
<reference evidence="2" key="2">
    <citation type="journal article" date="2015" name="Fish Shellfish Immunol.">
        <title>Early steps in the European eel (Anguilla anguilla)-Vibrio vulnificus interaction in the gills: Role of the RtxA13 toxin.</title>
        <authorList>
            <person name="Callol A."/>
            <person name="Pajuelo D."/>
            <person name="Ebbesson L."/>
            <person name="Teles M."/>
            <person name="MacKenzie S."/>
            <person name="Amaro C."/>
        </authorList>
    </citation>
    <scope>NUCLEOTIDE SEQUENCE</scope>
</reference>
<evidence type="ECO:0000313" key="2">
    <source>
        <dbReference type="EMBL" id="JAH52959.1"/>
    </source>
</evidence>
<organism evidence="2">
    <name type="scientific">Anguilla anguilla</name>
    <name type="common">European freshwater eel</name>
    <name type="synonym">Muraena anguilla</name>
    <dbReference type="NCBI Taxonomy" id="7936"/>
    <lineage>
        <taxon>Eukaryota</taxon>
        <taxon>Metazoa</taxon>
        <taxon>Chordata</taxon>
        <taxon>Craniata</taxon>
        <taxon>Vertebrata</taxon>
        <taxon>Euteleostomi</taxon>
        <taxon>Actinopterygii</taxon>
        <taxon>Neopterygii</taxon>
        <taxon>Teleostei</taxon>
        <taxon>Anguilliformes</taxon>
        <taxon>Anguillidae</taxon>
        <taxon>Anguilla</taxon>
    </lineage>
</organism>
<protein>
    <submittedName>
        <fullName evidence="2">Uncharacterized protein</fullName>
    </submittedName>
</protein>
<feature type="region of interest" description="Disordered" evidence="1">
    <location>
        <begin position="1"/>
        <end position="39"/>
    </location>
</feature>
<accession>A0A0E9TH10</accession>